<organism evidence="1 2">
    <name type="scientific">Hyphococcus luteus</name>
    <dbReference type="NCBI Taxonomy" id="2058213"/>
    <lineage>
        <taxon>Bacteria</taxon>
        <taxon>Pseudomonadati</taxon>
        <taxon>Pseudomonadota</taxon>
        <taxon>Alphaproteobacteria</taxon>
        <taxon>Parvularculales</taxon>
        <taxon>Parvularculaceae</taxon>
        <taxon>Hyphococcus</taxon>
    </lineage>
</organism>
<dbReference type="InterPro" id="IPR027417">
    <property type="entry name" value="P-loop_NTPase"/>
</dbReference>
<evidence type="ECO:0008006" key="3">
    <source>
        <dbReference type="Google" id="ProtNLM"/>
    </source>
</evidence>
<reference evidence="1 2" key="1">
    <citation type="submission" date="2017-12" db="EMBL/GenBank/DDBJ databases">
        <authorList>
            <person name="Hurst M.R.H."/>
        </authorList>
    </citation>
    <scope>NUCLEOTIDE SEQUENCE [LARGE SCALE GENOMIC DNA]</scope>
    <source>
        <strain evidence="1 2">SY-3-19</strain>
    </source>
</reference>
<accession>A0A2S7K7R2</accession>
<proteinExistence type="predicted"/>
<evidence type="ECO:0000313" key="2">
    <source>
        <dbReference type="Proteomes" id="UP000239504"/>
    </source>
</evidence>
<keyword evidence="2" id="KW-1185">Reference proteome</keyword>
<name>A0A2S7K7R2_9PROT</name>
<evidence type="ECO:0000313" key="1">
    <source>
        <dbReference type="EMBL" id="PQA88545.1"/>
    </source>
</evidence>
<sequence>MTERAAPLSEPTCILHIGVHKTGSSSWQVLTVEQRDLLAEQYGIYCSSKWPNYTPPLRSLFQSHPEKYLGNIIRGANTPELAKKQNESYLADLWQDLEAAQGMHFMISAEGLSALRADEVKKFKELLNRQYSKYLVIAYLRHPLDWASSGAQQSLTGGKTLQDIHNAPPLVSYEKRIAPWLETFGHDALILRDFGLAAKERGSIVGDICRLLNIDEEIYAFQQKKSNESMSYVAAALLSKLNEVRPYMKEGAVAPNRSINDYSTFKKIKGSRFSLPDDLKETMQEAISTDLAWLKNEFNFEFAPVAPREDPPLALEPKTIESLALLVSDLTNESQAHLVRALHAEALVEAKDNPDLALKKLRHALRLNPYNEELQSALKSIKEKTG</sequence>
<dbReference type="SUPFAM" id="SSF52540">
    <property type="entry name" value="P-loop containing nucleoside triphosphate hydrolases"/>
    <property type="match status" value="1"/>
</dbReference>
<dbReference type="AlphaFoldDB" id="A0A2S7K7R2"/>
<comment type="caution">
    <text evidence="1">The sequence shown here is derived from an EMBL/GenBank/DDBJ whole genome shotgun (WGS) entry which is preliminary data.</text>
</comment>
<dbReference type="OrthoDB" id="7540582at2"/>
<dbReference type="Proteomes" id="UP000239504">
    <property type="component" value="Unassembled WGS sequence"/>
</dbReference>
<dbReference type="EMBL" id="PJCH01000005">
    <property type="protein sequence ID" value="PQA88545.1"/>
    <property type="molecule type" value="Genomic_DNA"/>
</dbReference>
<gene>
    <name evidence="1" type="ORF">CW354_09695</name>
</gene>
<dbReference type="Gene3D" id="3.40.50.300">
    <property type="entry name" value="P-loop containing nucleotide triphosphate hydrolases"/>
    <property type="match status" value="1"/>
</dbReference>
<dbReference type="RefSeq" id="WP_104829789.1">
    <property type="nucleotide sequence ID" value="NZ_PJCH01000005.1"/>
</dbReference>
<protein>
    <recommendedName>
        <fullName evidence="3">Sulfotransferase family protein</fullName>
    </recommendedName>
</protein>